<sequence>MTDLIKRDDALEPCPFCGGKKNIICCTDYDGRDAYAVSCRYHNCHGSIFMLGYGYFATKAEAIAAWNTRTLTAIDPAAIREAALVSAVAKQIGEEHGWVRREELEAAEAKLAKAVEALREISKGPMFGMDIIAWVNGVMKQTRTVLAELEGK</sequence>
<reference evidence="2" key="1">
    <citation type="submission" date="2020-04" db="EMBL/GenBank/DDBJ databases">
        <authorList>
            <person name="Chiriac C."/>
            <person name="Salcher M."/>
            <person name="Ghai R."/>
            <person name="Kavagutti S V."/>
        </authorList>
    </citation>
    <scope>NUCLEOTIDE SEQUENCE</scope>
</reference>
<dbReference type="EMBL" id="LR796191">
    <property type="protein sequence ID" value="CAB4126178.1"/>
    <property type="molecule type" value="Genomic_DNA"/>
</dbReference>
<proteinExistence type="predicted"/>
<evidence type="ECO:0000313" key="1">
    <source>
        <dbReference type="EMBL" id="CAB4121236.1"/>
    </source>
</evidence>
<evidence type="ECO:0000313" key="2">
    <source>
        <dbReference type="EMBL" id="CAB4126178.1"/>
    </source>
</evidence>
<dbReference type="Pfam" id="PF14354">
    <property type="entry name" value="Lar_restr_allev"/>
    <property type="match status" value="1"/>
</dbReference>
<organism evidence="2">
    <name type="scientific">uncultured Caudovirales phage</name>
    <dbReference type="NCBI Taxonomy" id="2100421"/>
    <lineage>
        <taxon>Viruses</taxon>
        <taxon>Duplodnaviria</taxon>
        <taxon>Heunggongvirae</taxon>
        <taxon>Uroviricota</taxon>
        <taxon>Caudoviricetes</taxon>
        <taxon>Peduoviridae</taxon>
        <taxon>Maltschvirus</taxon>
        <taxon>Maltschvirus maltsch</taxon>
    </lineage>
</organism>
<name>A0A6J5KUG1_9CAUD</name>
<protein>
    <submittedName>
        <fullName evidence="2">Restriction alleviation protein Lar</fullName>
    </submittedName>
</protein>
<dbReference type="EMBL" id="LR796143">
    <property type="protein sequence ID" value="CAB4121236.1"/>
    <property type="molecule type" value="Genomic_DNA"/>
</dbReference>
<gene>
    <name evidence="2" type="ORF">UFOVP68_40</name>
    <name evidence="1" type="ORF">UFOVP6_49</name>
</gene>
<accession>A0A6J5KUG1</accession>